<dbReference type="PANTHER" id="PTHR47683:SF2">
    <property type="entry name" value="RNA-BINDING S4 DOMAIN-CONTAINING PROTEIN"/>
    <property type="match status" value="1"/>
</dbReference>
<dbReference type="NCBIfam" id="TIGR00093">
    <property type="entry name" value="pseudouridine synthase"/>
    <property type="match status" value="1"/>
</dbReference>
<evidence type="ECO:0000256" key="3">
    <source>
        <dbReference type="ARBA" id="ARBA00036535"/>
    </source>
</evidence>
<keyword evidence="15" id="KW-1185">Reference proteome</keyword>
<sequence>MNTVRRTPPAPAPSRIRGTLKLRPRASEEQPATGEDERGQPPASPAPEALPAGRERPLPEGKERAPRSRAADTGKGKAPAPSAGKGKGKARAAVPPAGKGKESKGRERRPSLRRARLRSARARERSRLPPAPAAAERGPRPERGARAAGPAPSRPLPAAPPLPLAASPDGVRLSKVMAERGICSRREADEFIERGWVFVDGKRVAELGVRIDPQARITLAPEATRTQQQRVTILLHKPVGYVSGQPEPGYAPAVSLIGADNQFDRDRAQRFHPSQLKNLAPAGRLDIDSTGLLVLTQDGRIARQLIGEHSEVDKEYLVRVEGDLAADGLARLNHGLELDGRRLRPAKVEWVNDDQLRFVLREGRKRQIRRMCELVGLTVVGLKRVRIGGVKLGDLPLGQWRFLRDDEQF</sequence>
<feature type="compositionally biased region" description="Basic and acidic residues" evidence="12">
    <location>
        <begin position="99"/>
        <end position="110"/>
    </location>
</feature>
<evidence type="ECO:0000256" key="4">
    <source>
        <dbReference type="ARBA" id="ARBA00038922"/>
    </source>
</evidence>
<comment type="catalytic activity">
    <reaction evidence="2">
        <text>uridine(35) in tRNA(Tyr) = pseudouridine(35) in tRNA(Tyr)</text>
        <dbReference type="Rhea" id="RHEA:60556"/>
        <dbReference type="Rhea" id="RHEA-COMP:15607"/>
        <dbReference type="Rhea" id="RHEA-COMP:15608"/>
        <dbReference type="ChEBI" id="CHEBI:65314"/>
        <dbReference type="ChEBI" id="CHEBI:65315"/>
    </reaction>
</comment>
<evidence type="ECO:0000256" key="2">
    <source>
        <dbReference type="ARBA" id="ARBA00036390"/>
    </source>
</evidence>
<organism evidence="14 15">
    <name type="scientific">Thauera aromatica K172</name>
    <dbReference type="NCBI Taxonomy" id="44139"/>
    <lineage>
        <taxon>Bacteria</taxon>
        <taxon>Pseudomonadati</taxon>
        <taxon>Pseudomonadota</taxon>
        <taxon>Betaproteobacteria</taxon>
        <taxon>Rhodocyclales</taxon>
        <taxon>Zoogloeaceae</taxon>
        <taxon>Thauera</taxon>
    </lineage>
</organism>
<evidence type="ECO:0000256" key="12">
    <source>
        <dbReference type="SAM" id="MobiDB-lite"/>
    </source>
</evidence>
<evidence type="ECO:0000313" key="15">
    <source>
        <dbReference type="Proteomes" id="UP000241885"/>
    </source>
</evidence>
<proteinExistence type="predicted"/>
<feature type="compositionally biased region" description="Basic and acidic residues" evidence="12">
    <location>
        <begin position="53"/>
        <end position="75"/>
    </location>
</feature>
<evidence type="ECO:0000256" key="5">
    <source>
        <dbReference type="ARBA" id="ARBA00039989"/>
    </source>
</evidence>
<gene>
    <name evidence="14" type="ORF">Tharo_0876</name>
</gene>
<dbReference type="EC" id="5.4.99.21" evidence="4"/>
<dbReference type="PROSITE" id="PS50889">
    <property type="entry name" value="S4"/>
    <property type="match status" value="1"/>
</dbReference>
<dbReference type="Gene3D" id="3.10.290.10">
    <property type="entry name" value="RNA-binding S4 domain"/>
    <property type="match status" value="1"/>
</dbReference>
<dbReference type="SUPFAM" id="SSF55120">
    <property type="entry name" value="Pseudouridine synthase"/>
    <property type="match status" value="1"/>
</dbReference>
<dbReference type="GO" id="GO:0003723">
    <property type="term" value="F:RNA binding"/>
    <property type="evidence" value="ECO:0007669"/>
    <property type="project" value="UniProtKB-KW"/>
</dbReference>
<accession>A0A2R4BKH1</accession>
<keyword evidence="1" id="KW-0413">Isomerase</keyword>
<evidence type="ECO:0000256" key="8">
    <source>
        <dbReference type="ARBA" id="ARBA00042843"/>
    </source>
</evidence>
<dbReference type="OrthoDB" id="9807213at2"/>
<evidence type="ECO:0000313" key="14">
    <source>
        <dbReference type="EMBL" id="AVR87818.1"/>
    </source>
</evidence>
<dbReference type="CDD" id="cd02555">
    <property type="entry name" value="PSSA_1"/>
    <property type="match status" value="1"/>
</dbReference>
<dbReference type="InterPro" id="IPR020103">
    <property type="entry name" value="PsdUridine_synth_cat_dom_sf"/>
</dbReference>
<evidence type="ECO:0000256" key="9">
    <source>
        <dbReference type="ARBA" id="ARBA00042890"/>
    </source>
</evidence>
<dbReference type="InterPro" id="IPR036986">
    <property type="entry name" value="S4_RNA-bd_sf"/>
</dbReference>
<dbReference type="Pfam" id="PF00849">
    <property type="entry name" value="PseudoU_synth_2"/>
    <property type="match status" value="1"/>
</dbReference>
<dbReference type="GO" id="GO:0160138">
    <property type="term" value="F:23S rRNA pseudouridine(2604) synthase activity"/>
    <property type="evidence" value="ECO:0007669"/>
    <property type="project" value="UniProtKB-EC"/>
</dbReference>
<dbReference type="PANTHER" id="PTHR47683">
    <property type="entry name" value="PSEUDOURIDINE SYNTHASE FAMILY PROTEIN-RELATED"/>
    <property type="match status" value="1"/>
</dbReference>
<evidence type="ECO:0000256" key="7">
    <source>
        <dbReference type="ARBA" id="ARBA00041697"/>
    </source>
</evidence>
<reference evidence="14 15" key="1">
    <citation type="submission" date="2018-03" db="EMBL/GenBank/DDBJ databases">
        <title>Complete genome sequence of Thauera aromatica, a model organism for studying aromatic compound degradation under denitrifying conditions.</title>
        <authorList>
            <person name="Lo H.-Y."/>
            <person name="Goris T."/>
            <person name="Boll M."/>
            <person name="Mueller J.A."/>
        </authorList>
    </citation>
    <scope>NUCLEOTIDE SEQUENCE [LARGE SCALE GENOMIC DNA]</scope>
    <source>
        <strain evidence="14 15">K172</strain>
    </source>
</reference>
<comment type="catalytic activity">
    <reaction evidence="3">
        <text>uridine(2604) in 23S rRNA = pseudouridine(2604) in 23S rRNA</text>
        <dbReference type="Rhea" id="RHEA:38875"/>
        <dbReference type="Rhea" id="RHEA-COMP:10093"/>
        <dbReference type="Rhea" id="RHEA-COMP:10094"/>
        <dbReference type="ChEBI" id="CHEBI:65314"/>
        <dbReference type="ChEBI" id="CHEBI:65315"/>
        <dbReference type="EC" id="5.4.99.21"/>
    </reaction>
</comment>
<dbReference type="InterPro" id="IPR050343">
    <property type="entry name" value="RsuA_PseudoU_synthase"/>
</dbReference>
<dbReference type="Pfam" id="PF01479">
    <property type="entry name" value="S4"/>
    <property type="match status" value="1"/>
</dbReference>
<dbReference type="Gene3D" id="3.30.70.1560">
    <property type="entry name" value="Alpha-L RNA-binding motif"/>
    <property type="match status" value="1"/>
</dbReference>
<feature type="compositionally biased region" description="Basic residues" evidence="12">
    <location>
        <begin position="111"/>
        <end position="120"/>
    </location>
</feature>
<dbReference type="SUPFAM" id="SSF55174">
    <property type="entry name" value="Alpha-L RNA-binding motif"/>
    <property type="match status" value="1"/>
</dbReference>
<protein>
    <recommendedName>
        <fullName evidence="5">Dual-specificity RNA pseudouridine synthase RluF</fullName>
        <ecNumber evidence="4">5.4.99.21</ecNumber>
    </recommendedName>
    <alternativeName>
        <fullName evidence="7">23S rRNA pseudouridine(2604) synthase</fullName>
    </alternativeName>
    <alternativeName>
        <fullName evidence="9">Ribosomal large subunit pseudouridine synthase F</fullName>
    </alternativeName>
    <alternativeName>
        <fullName evidence="8">rRNA pseudouridylate synthase F</fullName>
    </alternativeName>
    <alternativeName>
        <fullName evidence="10">rRNA-uridine isomerase F</fullName>
    </alternativeName>
    <alternativeName>
        <fullName evidence="6">tRNA(Tyr) pseudouridine(35) synthase</fullName>
    </alternativeName>
</protein>
<dbReference type="GO" id="GO:0000455">
    <property type="term" value="P:enzyme-directed rRNA pseudouridine synthesis"/>
    <property type="evidence" value="ECO:0007669"/>
    <property type="project" value="UniProtKB-ARBA"/>
</dbReference>
<evidence type="ECO:0000256" key="1">
    <source>
        <dbReference type="ARBA" id="ARBA00023235"/>
    </source>
</evidence>
<dbReference type="InterPro" id="IPR006145">
    <property type="entry name" value="PsdUridine_synth_RsuA/RluA"/>
</dbReference>
<dbReference type="FunFam" id="3.30.70.1560:FF:000005">
    <property type="entry name" value="RNA pseudouridylate synthase"/>
    <property type="match status" value="1"/>
</dbReference>
<dbReference type="SMART" id="SM00363">
    <property type="entry name" value="S4"/>
    <property type="match status" value="1"/>
</dbReference>
<dbReference type="InterPro" id="IPR020094">
    <property type="entry name" value="TruA/RsuA/RluB/E/F_N"/>
</dbReference>
<feature type="domain" description="RNA-binding S4" evidence="13">
    <location>
        <begin position="171"/>
        <end position="231"/>
    </location>
</feature>
<dbReference type="InterPro" id="IPR042092">
    <property type="entry name" value="PsdUridine_s_RsuA/RluB/E/F_cat"/>
</dbReference>
<evidence type="ECO:0000256" key="10">
    <source>
        <dbReference type="ARBA" id="ARBA00043147"/>
    </source>
</evidence>
<dbReference type="EMBL" id="CP028339">
    <property type="protein sequence ID" value="AVR87818.1"/>
    <property type="molecule type" value="Genomic_DNA"/>
</dbReference>
<evidence type="ECO:0000256" key="11">
    <source>
        <dbReference type="PROSITE-ProRule" id="PRU00182"/>
    </source>
</evidence>
<dbReference type="Proteomes" id="UP000241885">
    <property type="component" value="Chromosome"/>
</dbReference>
<feature type="region of interest" description="Disordered" evidence="12">
    <location>
        <begin position="1"/>
        <end position="168"/>
    </location>
</feature>
<dbReference type="AlphaFoldDB" id="A0A2R4BKH1"/>
<name>A0A2R4BKH1_THAAR</name>
<dbReference type="CDD" id="cd00165">
    <property type="entry name" value="S4"/>
    <property type="match status" value="1"/>
</dbReference>
<dbReference type="KEGG" id="tak:Tharo_0876"/>
<keyword evidence="11" id="KW-0694">RNA-binding</keyword>
<evidence type="ECO:0000256" key="6">
    <source>
        <dbReference type="ARBA" id="ARBA00041420"/>
    </source>
</evidence>
<dbReference type="InterPro" id="IPR002942">
    <property type="entry name" value="S4_RNA-bd"/>
</dbReference>
<evidence type="ECO:0000259" key="13">
    <source>
        <dbReference type="SMART" id="SM00363"/>
    </source>
</evidence>
<dbReference type="InterPro" id="IPR000748">
    <property type="entry name" value="PsdUridine_synth_RsuA/RluB/E/F"/>
</dbReference>
<feature type="compositionally biased region" description="Pro residues" evidence="12">
    <location>
        <begin position="152"/>
        <end position="163"/>
    </location>
</feature>
<dbReference type="Gene3D" id="3.30.70.580">
    <property type="entry name" value="Pseudouridine synthase I, catalytic domain, N-terminal subdomain"/>
    <property type="match status" value="1"/>
</dbReference>